<evidence type="ECO:0000313" key="5">
    <source>
        <dbReference type="EMBL" id="ANZ74255.1"/>
    </source>
</evidence>
<feature type="domain" description="Ras-GAP" evidence="4">
    <location>
        <begin position="1261"/>
        <end position="1446"/>
    </location>
</feature>
<dbReference type="InterPro" id="IPR011993">
    <property type="entry name" value="PH-like_dom_sf"/>
</dbReference>
<dbReference type="EMBL" id="CP014584">
    <property type="protein sequence ID" value="ANZ74255.1"/>
    <property type="molecule type" value="Genomic_DNA"/>
</dbReference>
<dbReference type="InterPro" id="IPR036865">
    <property type="entry name" value="CRAL-TRIO_dom_sf"/>
</dbReference>
<accession>A0A1B2J8M5</accession>
<feature type="compositionally biased region" description="Polar residues" evidence="3">
    <location>
        <begin position="582"/>
        <end position="593"/>
    </location>
</feature>
<evidence type="ECO:0000256" key="1">
    <source>
        <dbReference type="ARBA" id="ARBA00022468"/>
    </source>
</evidence>
<evidence type="ECO:0000256" key="2">
    <source>
        <dbReference type="ARBA" id="ARBA00022553"/>
    </source>
</evidence>
<dbReference type="OrthoDB" id="28245at2759"/>
<keyword evidence="2" id="KW-0597">Phosphoprotein</keyword>
<dbReference type="Pfam" id="PF00616">
    <property type="entry name" value="RasGAP"/>
    <property type="match status" value="2"/>
</dbReference>
<dbReference type="PROSITE" id="PS50018">
    <property type="entry name" value="RAS_GTPASE_ACTIV_2"/>
    <property type="match status" value="1"/>
</dbReference>
<organism evidence="5 6">
    <name type="scientific">Komagataella pastoris</name>
    <name type="common">Yeast</name>
    <name type="synonym">Pichia pastoris</name>
    <dbReference type="NCBI Taxonomy" id="4922"/>
    <lineage>
        <taxon>Eukaryota</taxon>
        <taxon>Fungi</taxon>
        <taxon>Dikarya</taxon>
        <taxon>Ascomycota</taxon>
        <taxon>Saccharomycotina</taxon>
        <taxon>Pichiomycetes</taxon>
        <taxon>Pichiales</taxon>
        <taxon>Pichiaceae</taxon>
        <taxon>Komagataella</taxon>
    </lineage>
</organism>
<reference evidence="5 6" key="1">
    <citation type="submission" date="2016-02" db="EMBL/GenBank/DDBJ databases">
        <title>Comparative genomic and transcriptomic foundation for Pichia pastoris.</title>
        <authorList>
            <person name="Love K.R."/>
            <person name="Shah K.A."/>
            <person name="Whittaker C.A."/>
            <person name="Wu J."/>
            <person name="Bartlett M.C."/>
            <person name="Ma D."/>
            <person name="Leeson R.L."/>
            <person name="Priest M."/>
            <person name="Young S.K."/>
            <person name="Love J.C."/>
        </authorList>
    </citation>
    <scope>NUCLEOTIDE SEQUENCE [LARGE SCALE GENOMIC DNA]</scope>
    <source>
        <strain evidence="5 6">ATCC 28485</strain>
    </source>
</reference>
<sequence>MSESLVASIYVKIASLLPQKTGVTVSDLEIDPYFSSCRNSLFKISETNLFSEMFYHTSLILENINRTDRYVPLSERSATSLSSISIVIGLLADISDYVWARQNGAVLMNHSSNMQKTAVLYAETLGQQSSRYYRIHPRPIDDMHARKAVYTISKFRSNTKLVQTINKFKQDKVEAAGTSAVIQEIDKNTNFILEFLSGSNKDIFFEFLSSKLQILKKRTSEESDIVPHIDILSLVLLDKQYFLKYVKLLWALYDSIRKPIHQRLILSFMATSLRHWIICSPQDYLGITDDSVYTLELELFFDFLYRKQEFFYDPPRQMMLMLLVMSLPKHLESFLEPTVQPSRLRIKKAQPVSNKFTFLDFMISSLKDEDFASQYLPHTFEGLIALICIGAIVSVYRPDNPLVKLASKYLQDLGTALSIETPDYMIQGIDTQKCHAARYMWYASAMQLKRDTFSTRVAFELSSPTTPVSLVTIITAAINVLSSIPAFDSAYFHYSKLCSRSLENHLLKAASIIGIDTEWKYNEVEFFDQSRDKRNSNDSLVDMLQALKTSPSSHSSTPTPKIDEGSLSNEESQMSNSYSSSTVPLKQPTPSKIQRTKDTLKSHLSLTSKSPSHDTDSSRANASMLSRTPKPSRLLTSIEPKPKQMARSILLSLLSTLDKYPFLLTFDRTSGKIENDCRIYASHFQEFAVPIVFAMLSNDKRIAEVAQNAVLGFFYPSKILCQAQSWRSYHFLYCTLSVNIVASVLIENKMTKEKDREVLEVLVSLLDERRKLAFTFDPALEFYHRTVCRDITCNIEVALLYSLFTTTIETYDFVKRGFRDFMFEHRSGIHLDSCYSSVDKLFYSFISEDTKIPPGRVALQKKLIEILRTITSPSRSFIRAWTLLYDNWKKSTNEERRHEYAIILCVVCGVFITYDPSNIKQKEKLLNQTNTLIDDVMHDAYSSNADTRKRAKSCLEYLHPGTMGIVLERVKADVRETNDIFDWRDAIVADNTLTVLTSMLSQPSHAYRYFSDIISILEVVLNSILKNEYGLTILRLQITAISCLSLLHSYKDDYNLTSFILMRNKFADFVSICLEGAISHLDIISNVDTTEQDSKDIEHYSFDLVLGAVKYLAIGFYELPLDVLSSSNHVDHKSSLNVMFKRYFTLLLKVMERFSYNVSENSYSKHQALAVSEYTIKALTNLLRSNVEIGLRYALKLGFSEDQKTRLAFINVFANIVEDVTEEFTESSDEKNYENLFKILQLLIEYGPLVFAMMECCPHSEVDSLVNSFLSLPFKIEESRAFISHLIDYEITNTDSDTELLRYNTFSAKLIGNFAKVYGTSYLRSLLGSVFSEIKESHDNFNVFDNFTNHNETPNADLLMKYTRMLVSSLESTISSLPHSIRMICFLIKKATSRKFPESSLLASGAFLFLRFITPSIIEPSWEVFSDPPPMQLRKQLAKVIQAMANNSVSSLKSDPLSPYMNELAALTKRVQSFIDVVSTYDNELLATHKSTYERKEYTAGLRYLHYFIYHHLLSIRSRLIKPKNPHLGMSLDATKVLFDQLKCVLLNLGVPKHFGNKVSDLVRNDTSETGSRLNLFLTKHSLIEVPPDQPTIAREYLTDDRVRSAVIELVHFAELDVDTILYQILNVLSNLWDSNFEIMVDCTGLQSLPGDKSEKLVTSLNSLIPPFAFGKCDKITYFNPTTKVYEFYNSKLAYLDKLVFLSPNLDFHFKSFEDNVHFDESQYTVRVREDPRVTFNNVKMTSEPTKEDIPIKLRIGNEFVHFVYKRDIFIHTIHEYVPVVCIDIVNVADLTEVVTGENDEVYLFNSATGSRIVLKSPKKIEIMRTLYYVKPSSVDVVSKAHMEDEFSLNSFLGLLLNLDFVGLLSRDTEIRKASYNLLVSLAHYFKLDFSRTLSSTEELSLPQDYLPYVASLSESLAKFHPEITFEFVGEFFFSYEHASKNRKMFVPFILRPWVRNIYEYVYVQDPELGPDRVSDLLKKIIRLTIQSPSSQFVFRKAFWSEICMNNELHGLIIQELVHAALDHEAEGKDWDHIISLVHLSPSIEICGHVIHLLIGSAKTFSSDINEIAVHSNWIKISVLCAIADNLLFDCLKYALAFLPEILFIVSLYMDLGPSRLRRSLYGLTVNTLHSLLSNDKLSLESKNELKLLLSKVSDDRGKMLFGLSHKDDSRSNGKASGDFIKKIGEMEHFCQLVMRIPGLVGDQGLEMAATTKWNSYVINFSFNWHHLFQVRGLVMLGCLSSQGVSDTLLYKVVSLSGSVLNSYAKKHYHWEGPATGIVLAIAYALGKLVEGLPTSSQLIGKMFWHAFALCIIRDSTNYQMCLLFFTKAILKLCERAEYNNVDCFDALLEEKKIFGEALDKMEKLYEIHLSRDSFDIVILSFLGFGLRMPSVKLAAYKCLVQIAAVRCSDVVISKLKSSEERFCPARYSYLAFVYLISRTDERMIEYLENCGIKDPALIKLSDSISVPSQLIDFLATESPHAVFTLYHCALSFNECANDESVQLRFLELFKYISKKHPYLKWMIYPQIIQRIRHINAHSLFLRLLESSMELSSQAARETEYENIGKHNKELFDMIKKHGLFGITLGIEQRGCFSLDPATNDEIGMYLRIILDRIICSSSD</sequence>
<dbReference type="GO" id="GO:0005096">
    <property type="term" value="F:GTPase activator activity"/>
    <property type="evidence" value="ECO:0007669"/>
    <property type="project" value="UniProtKB-KW"/>
</dbReference>
<evidence type="ECO:0000259" key="4">
    <source>
        <dbReference type="PROSITE" id="PS50018"/>
    </source>
</evidence>
<dbReference type="PANTHER" id="PTHR10194:SF142">
    <property type="entry name" value="NEUROFIBROMIN"/>
    <property type="match status" value="1"/>
</dbReference>
<proteinExistence type="predicted"/>
<dbReference type="CDD" id="cd05392">
    <property type="entry name" value="RasGAP_Neurofibromin_like"/>
    <property type="match status" value="1"/>
</dbReference>
<feature type="compositionally biased region" description="Low complexity" evidence="3">
    <location>
        <begin position="549"/>
        <end position="560"/>
    </location>
</feature>
<feature type="compositionally biased region" description="Low complexity" evidence="3">
    <location>
        <begin position="568"/>
        <end position="581"/>
    </location>
</feature>
<dbReference type="InterPro" id="IPR008936">
    <property type="entry name" value="Rho_GTPase_activation_prot"/>
</dbReference>
<dbReference type="Gene3D" id="2.30.29.30">
    <property type="entry name" value="Pleckstrin-homology domain (PH domain)/Phosphotyrosine-binding domain (PTB)"/>
    <property type="match status" value="1"/>
</dbReference>
<dbReference type="Gene3D" id="3.40.525.10">
    <property type="entry name" value="CRAL-TRIO lipid binding domain"/>
    <property type="match status" value="1"/>
</dbReference>
<dbReference type="SMART" id="SM00323">
    <property type="entry name" value="RasGAP"/>
    <property type="match status" value="1"/>
</dbReference>
<dbReference type="Proteomes" id="UP000094565">
    <property type="component" value="Chromosome 1"/>
</dbReference>
<dbReference type="InterPro" id="IPR039360">
    <property type="entry name" value="Ras_GTPase"/>
</dbReference>
<gene>
    <name evidence="5" type="ORF">ATY40_BA7500157</name>
</gene>
<dbReference type="InterPro" id="IPR001936">
    <property type="entry name" value="RasGAP_dom"/>
</dbReference>
<feature type="region of interest" description="Disordered" evidence="3">
    <location>
        <begin position="548"/>
        <end position="635"/>
    </location>
</feature>
<protein>
    <submittedName>
        <fullName evidence="5">BA75_00157T0</fullName>
    </submittedName>
</protein>
<dbReference type="Gene3D" id="1.10.506.10">
    <property type="entry name" value="GTPase Activation - p120gap, domain 1"/>
    <property type="match status" value="2"/>
</dbReference>
<name>A0A1B2J8M5_PICPA</name>
<dbReference type="PANTHER" id="PTHR10194">
    <property type="entry name" value="RAS GTPASE-ACTIVATING PROTEINS"/>
    <property type="match status" value="1"/>
</dbReference>
<keyword evidence="6" id="KW-1185">Reference proteome</keyword>
<evidence type="ECO:0000313" key="6">
    <source>
        <dbReference type="Proteomes" id="UP000094565"/>
    </source>
</evidence>
<dbReference type="SUPFAM" id="SSF48350">
    <property type="entry name" value="GTPase activation domain, GAP"/>
    <property type="match status" value="1"/>
</dbReference>
<keyword evidence="1" id="KW-0343">GTPase activation</keyword>
<evidence type="ECO:0000256" key="3">
    <source>
        <dbReference type="SAM" id="MobiDB-lite"/>
    </source>
</evidence>